<organism evidence="1 2">
    <name type="scientific">Microvirga tunisiensis</name>
    <dbReference type="NCBI Taxonomy" id="2108360"/>
    <lineage>
        <taxon>Bacteria</taxon>
        <taxon>Pseudomonadati</taxon>
        <taxon>Pseudomonadota</taxon>
        <taxon>Alphaproteobacteria</taxon>
        <taxon>Hyphomicrobiales</taxon>
        <taxon>Methylobacteriaceae</taxon>
        <taxon>Microvirga</taxon>
    </lineage>
</organism>
<dbReference type="Proteomes" id="UP000403266">
    <property type="component" value="Unassembled WGS sequence"/>
</dbReference>
<gene>
    <name evidence="1" type="ORF">FS320_40645</name>
</gene>
<evidence type="ECO:0000313" key="1">
    <source>
        <dbReference type="EMBL" id="MPR31055.1"/>
    </source>
</evidence>
<dbReference type="SUPFAM" id="SSF56784">
    <property type="entry name" value="HAD-like"/>
    <property type="match status" value="1"/>
</dbReference>
<dbReference type="PANTHER" id="PTHR43611:SF3">
    <property type="entry name" value="FLAVIN MONONUCLEOTIDE HYDROLASE 1, CHLOROPLATIC"/>
    <property type="match status" value="1"/>
</dbReference>
<dbReference type="Pfam" id="PF00702">
    <property type="entry name" value="Hydrolase"/>
    <property type="match status" value="1"/>
</dbReference>
<sequence>MKALMVDVDGVLVRGRPEDGRHWSTSLEADLGLRPEDLHREFFAEHWNDIVIGRVRLEDRLSEVLERNASHVTADRLIDYWFEQDARLDCRLLQDLSELRSRGFQVHLATNQEHRRAQYLMGTLGLVGAVDGIQYSAQIGAKKPDMAFFEGAALAVGMRPADLLLIDDTPENIRAAQGCGWEAVLWTGEEHLLDILKVHVPTRFAGDEFEKPCG</sequence>
<proteinExistence type="predicted"/>
<dbReference type="InterPro" id="IPR006439">
    <property type="entry name" value="HAD-SF_hydro_IA"/>
</dbReference>
<dbReference type="GO" id="GO:0016787">
    <property type="term" value="F:hydrolase activity"/>
    <property type="evidence" value="ECO:0007669"/>
    <property type="project" value="UniProtKB-KW"/>
</dbReference>
<dbReference type="SFLD" id="SFLDG01129">
    <property type="entry name" value="C1.5:_HAD__Beta-PGM__Phosphata"/>
    <property type="match status" value="1"/>
</dbReference>
<comment type="caution">
    <text evidence="1">The sequence shown here is derived from an EMBL/GenBank/DDBJ whole genome shotgun (WGS) entry which is preliminary data.</text>
</comment>
<reference evidence="1 2" key="1">
    <citation type="journal article" date="2019" name="Syst. Appl. Microbiol.">
        <title>Microvirga tunisiensis sp. nov., a root nodule symbiotic bacterium isolated from Lupinus micranthus and L. luteus grown in Northern Tunisia.</title>
        <authorList>
            <person name="Msaddak A."/>
            <person name="Rejili M."/>
            <person name="Duran D."/>
            <person name="Mars M."/>
            <person name="Palacios J.M."/>
            <person name="Ruiz-Argueso T."/>
            <person name="Rey L."/>
            <person name="Imperial J."/>
        </authorList>
    </citation>
    <scope>NUCLEOTIDE SEQUENCE [LARGE SCALE GENOMIC DNA]</scope>
    <source>
        <strain evidence="1 2">Lmie10</strain>
    </source>
</reference>
<dbReference type="RefSeq" id="WP_162003581.1">
    <property type="nucleotide sequence ID" value="NZ_VOSJ01000570.1"/>
</dbReference>
<accession>A0A5N7MVP6</accession>
<dbReference type="EMBL" id="VOSK01000526">
    <property type="protein sequence ID" value="MPR31055.1"/>
    <property type="molecule type" value="Genomic_DNA"/>
</dbReference>
<dbReference type="InterPro" id="IPR023214">
    <property type="entry name" value="HAD_sf"/>
</dbReference>
<dbReference type="AlphaFoldDB" id="A0A5N7MVP6"/>
<dbReference type="SFLD" id="SFLDS00003">
    <property type="entry name" value="Haloacid_Dehalogenase"/>
    <property type="match status" value="1"/>
</dbReference>
<evidence type="ECO:0000313" key="2">
    <source>
        <dbReference type="Proteomes" id="UP000403266"/>
    </source>
</evidence>
<keyword evidence="2" id="KW-1185">Reference proteome</keyword>
<dbReference type="InterPro" id="IPR036412">
    <property type="entry name" value="HAD-like_sf"/>
</dbReference>
<dbReference type="NCBIfam" id="TIGR01509">
    <property type="entry name" value="HAD-SF-IA-v3"/>
    <property type="match status" value="1"/>
</dbReference>
<protein>
    <submittedName>
        <fullName evidence="1">HAD-IA family hydrolase</fullName>
    </submittedName>
</protein>
<keyword evidence="1" id="KW-0378">Hydrolase</keyword>
<name>A0A5N7MVP6_9HYPH</name>
<dbReference type="Gene3D" id="3.40.50.1000">
    <property type="entry name" value="HAD superfamily/HAD-like"/>
    <property type="match status" value="1"/>
</dbReference>
<dbReference type="PANTHER" id="PTHR43611">
    <property type="entry name" value="ALPHA-D-GLUCOSE 1-PHOSPHATE PHOSPHATASE"/>
    <property type="match status" value="1"/>
</dbReference>